<proteinExistence type="predicted"/>
<dbReference type="EMBL" id="GBEZ01007552">
    <property type="protein sequence ID" value="JAC77921.1"/>
    <property type="molecule type" value="Transcribed_RNA"/>
</dbReference>
<dbReference type="GO" id="GO:0000122">
    <property type="term" value="P:negative regulation of transcription by RNA polymerase II"/>
    <property type="evidence" value="ECO:0007669"/>
    <property type="project" value="TreeGrafter"/>
</dbReference>
<dbReference type="InterPro" id="IPR000679">
    <property type="entry name" value="Znf_GATA"/>
</dbReference>
<dbReference type="InterPro" id="IPR039355">
    <property type="entry name" value="Transcription_factor_GATA"/>
</dbReference>
<organism evidence="8">
    <name type="scientific">Tetraselmis sp. GSL018</name>
    <dbReference type="NCBI Taxonomy" id="582737"/>
    <lineage>
        <taxon>Eukaryota</taxon>
        <taxon>Viridiplantae</taxon>
        <taxon>Chlorophyta</taxon>
        <taxon>core chlorophytes</taxon>
        <taxon>Chlorodendrophyceae</taxon>
        <taxon>Chlorodendrales</taxon>
        <taxon>Chlorodendraceae</taxon>
        <taxon>Tetraselmis</taxon>
    </lineage>
</organism>
<evidence type="ECO:0000313" key="8">
    <source>
        <dbReference type="EMBL" id="JAC77921.1"/>
    </source>
</evidence>
<comment type="subcellular location">
    <subcellularLocation>
        <location evidence="1">Nucleus</location>
    </subcellularLocation>
</comment>
<keyword evidence="4" id="KW-0862">Zinc</keyword>
<evidence type="ECO:0000256" key="5">
    <source>
        <dbReference type="ARBA" id="ARBA00023242"/>
    </source>
</evidence>
<feature type="domain" description="GATA-type" evidence="7">
    <location>
        <begin position="170"/>
        <end position="224"/>
    </location>
</feature>
<keyword evidence="2" id="KW-0479">Metal-binding</keyword>
<dbReference type="GO" id="GO:0045944">
    <property type="term" value="P:positive regulation of transcription by RNA polymerase II"/>
    <property type="evidence" value="ECO:0007669"/>
    <property type="project" value="TreeGrafter"/>
</dbReference>
<evidence type="ECO:0000256" key="1">
    <source>
        <dbReference type="ARBA" id="ARBA00004123"/>
    </source>
</evidence>
<dbReference type="GO" id="GO:0000978">
    <property type="term" value="F:RNA polymerase II cis-regulatory region sequence-specific DNA binding"/>
    <property type="evidence" value="ECO:0007669"/>
    <property type="project" value="TreeGrafter"/>
</dbReference>
<evidence type="ECO:0000256" key="6">
    <source>
        <dbReference type="PROSITE-ProRule" id="PRU00094"/>
    </source>
</evidence>
<dbReference type="GO" id="GO:0000981">
    <property type="term" value="F:DNA-binding transcription factor activity, RNA polymerase II-specific"/>
    <property type="evidence" value="ECO:0007669"/>
    <property type="project" value="TreeGrafter"/>
</dbReference>
<accession>A0A061S552</accession>
<protein>
    <recommendedName>
        <fullName evidence="7">GATA-type domain-containing protein</fullName>
    </recommendedName>
</protein>
<dbReference type="InterPro" id="IPR013088">
    <property type="entry name" value="Znf_NHR/GATA"/>
</dbReference>
<dbReference type="SUPFAM" id="SSF57716">
    <property type="entry name" value="Glucocorticoid receptor-like (DNA-binding domain)"/>
    <property type="match status" value="1"/>
</dbReference>
<reference evidence="8" key="1">
    <citation type="submission" date="2014-05" db="EMBL/GenBank/DDBJ databases">
        <title>The transcriptome of the halophilic microalga Tetraselmis sp. GSL018 isolated from the Great Salt Lake, Utah.</title>
        <authorList>
            <person name="Jinkerson R.E."/>
            <person name="D'Adamo S."/>
            <person name="Posewitz M.C."/>
        </authorList>
    </citation>
    <scope>NUCLEOTIDE SEQUENCE</scope>
    <source>
        <strain evidence="8">GSL018</strain>
    </source>
</reference>
<evidence type="ECO:0000256" key="4">
    <source>
        <dbReference type="ARBA" id="ARBA00022833"/>
    </source>
</evidence>
<dbReference type="Gene3D" id="3.30.50.10">
    <property type="entry name" value="Erythroid Transcription Factor GATA-1, subunit A"/>
    <property type="match status" value="1"/>
</dbReference>
<dbReference type="PROSITE" id="PS50114">
    <property type="entry name" value="GATA_ZN_FINGER_2"/>
    <property type="match status" value="1"/>
</dbReference>
<evidence type="ECO:0000256" key="2">
    <source>
        <dbReference type="ARBA" id="ARBA00022723"/>
    </source>
</evidence>
<dbReference type="Pfam" id="PF00320">
    <property type="entry name" value="GATA"/>
    <property type="match status" value="1"/>
</dbReference>
<keyword evidence="5" id="KW-0539">Nucleus</keyword>
<dbReference type="AlphaFoldDB" id="A0A061S552"/>
<keyword evidence="3 6" id="KW-0863">Zinc-finger</keyword>
<evidence type="ECO:0000259" key="7">
    <source>
        <dbReference type="PROSITE" id="PS50114"/>
    </source>
</evidence>
<dbReference type="PANTHER" id="PTHR10071:SF281">
    <property type="entry name" value="BOX A-BINDING FACTOR-RELATED"/>
    <property type="match status" value="1"/>
</dbReference>
<dbReference type="GO" id="GO:0008270">
    <property type="term" value="F:zinc ion binding"/>
    <property type="evidence" value="ECO:0007669"/>
    <property type="project" value="UniProtKB-KW"/>
</dbReference>
<dbReference type="PANTHER" id="PTHR10071">
    <property type="entry name" value="TRANSCRIPTION FACTOR GATA FAMILY MEMBER"/>
    <property type="match status" value="1"/>
</dbReference>
<dbReference type="GO" id="GO:0005634">
    <property type="term" value="C:nucleus"/>
    <property type="evidence" value="ECO:0007669"/>
    <property type="project" value="UniProtKB-SubCell"/>
</dbReference>
<gene>
    <name evidence="8" type="ORF">TSPGSL018_16493</name>
</gene>
<dbReference type="SMART" id="SM00401">
    <property type="entry name" value="ZnF_GATA"/>
    <property type="match status" value="1"/>
</dbReference>
<sequence>MQCHGLRELDWVPQAKSCGECLSQPYNQFSGVTGLPFGTETWALEIERIQGQSFRPIVPTPFTPDNFRSPLGATFGRPFFFQCNSTHLKTEFWSTSNKKSIRETETLKNTYQKLLNAPSEFFAATHEFVRGDRPETARLEGNILHSSNKMKIHFNNCSDSHQLKRQKTSRKVEKICSNCKTEETPYWRTNNLSCKPLCNACGLYFRKHAAPRPKLLWKAGNKYRV</sequence>
<dbReference type="CDD" id="cd00202">
    <property type="entry name" value="ZnF_GATA"/>
    <property type="match status" value="1"/>
</dbReference>
<name>A0A061S552_9CHLO</name>
<evidence type="ECO:0000256" key="3">
    <source>
        <dbReference type="ARBA" id="ARBA00022771"/>
    </source>
</evidence>